<dbReference type="AlphaFoldDB" id="A0A7S3T5M0"/>
<protein>
    <recommendedName>
        <fullName evidence="10">Ornithine decarboxylase</fullName>
    </recommendedName>
</protein>
<gene>
    <name evidence="9" type="ORF">SACU0126_LOCUS21882</name>
</gene>
<evidence type="ECO:0008006" key="10">
    <source>
        <dbReference type="Google" id="ProtNLM"/>
    </source>
</evidence>
<dbReference type="PANTHER" id="PTHR11482">
    <property type="entry name" value="ARGININE/DIAMINOPIMELATE/ORNITHINE DECARBOXYLASE"/>
    <property type="match status" value="1"/>
</dbReference>
<feature type="active site" description="Proton donor" evidence="5">
    <location>
        <position position="416"/>
    </location>
</feature>
<evidence type="ECO:0000256" key="1">
    <source>
        <dbReference type="ARBA" id="ARBA00001933"/>
    </source>
</evidence>
<evidence type="ECO:0000259" key="7">
    <source>
        <dbReference type="Pfam" id="PF00278"/>
    </source>
</evidence>
<feature type="modified residue" description="N6-(pyridoxal phosphate)lysine" evidence="5">
    <location>
        <position position="119"/>
    </location>
</feature>
<feature type="domain" description="Orn/DAP/Arg decarboxylase 2 C-terminal" evidence="7">
    <location>
        <begin position="90"/>
        <end position="443"/>
    </location>
</feature>
<evidence type="ECO:0000256" key="6">
    <source>
        <dbReference type="RuleBase" id="RU003737"/>
    </source>
</evidence>
<evidence type="ECO:0000256" key="3">
    <source>
        <dbReference type="ARBA" id="ARBA00022898"/>
    </source>
</evidence>
<dbReference type="Pfam" id="PF00278">
    <property type="entry name" value="Orn_DAP_Arg_deC"/>
    <property type="match status" value="1"/>
</dbReference>
<name>A0A7S3T5M0_9SPIT</name>
<evidence type="ECO:0000256" key="4">
    <source>
        <dbReference type="ARBA" id="ARBA00023239"/>
    </source>
</evidence>
<dbReference type="Pfam" id="PF02784">
    <property type="entry name" value="Orn_Arg_deC_N"/>
    <property type="match status" value="1"/>
</dbReference>
<dbReference type="InterPro" id="IPR002433">
    <property type="entry name" value="Orn_de-COase"/>
</dbReference>
<dbReference type="PROSITE" id="PS00879">
    <property type="entry name" value="ODR_DC_2_2"/>
    <property type="match status" value="1"/>
</dbReference>
<dbReference type="InterPro" id="IPR022644">
    <property type="entry name" value="De-COase2_N"/>
</dbReference>
<keyword evidence="3 5" id="KW-0663">Pyridoxal phosphate</keyword>
<dbReference type="CDD" id="cd00622">
    <property type="entry name" value="PLPDE_III_ODC"/>
    <property type="match status" value="1"/>
</dbReference>
<dbReference type="EMBL" id="HBIQ01068677">
    <property type="protein sequence ID" value="CAE0573579.1"/>
    <property type="molecule type" value="Transcribed_RNA"/>
</dbReference>
<evidence type="ECO:0000256" key="2">
    <source>
        <dbReference type="ARBA" id="ARBA00008872"/>
    </source>
</evidence>
<dbReference type="PRINTS" id="PR01182">
    <property type="entry name" value="ORNDCRBXLASE"/>
</dbReference>
<evidence type="ECO:0000313" key="9">
    <source>
        <dbReference type="EMBL" id="CAE0573579.1"/>
    </source>
</evidence>
<evidence type="ECO:0000256" key="5">
    <source>
        <dbReference type="PIRSR" id="PIRSR600183-50"/>
    </source>
</evidence>
<dbReference type="GO" id="GO:0033387">
    <property type="term" value="P:putrescine biosynthetic process from arginine, via ornithine"/>
    <property type="evidence" value="ECO:0007669"/>
    <property type="project" value="TreeGrafter"/>
</dbReference>
<dbReference type="InterPro" id="IPR022657">
    <property type="entry name" value="De-COase2_CS"/>
</dbReference>
<dbReference type="InterPro" id="IPR029066">
    <property type="entry name" value="PLP-binding_barrel"/>
</dbReference>
<dbReference type="FunFam" id="3.20.20.10:FF:000005">
    <property type="entry name" value="Ornithine decarboxylase"/>
    <property type="match status" value="1"/>
</dbReference>
<comment type="cofactor">
    <cofactor evidence="1 5">
        <name>pyridoxal 5'-phosphate</name>
        <dbReference type="ChEBI" id="CHEBI:597326"/>
    </cofactor>
</comment>
<feature type="domain" description="Orn/DAP/Arg decarboxylase 2 N-terminal" evidence="8">
    <location>
        <begin position="96"/>
        <end position="332"/>
    </location>
</feature>
<dbReference type="GO" id="GO:0005737">
    <property type="term" value="C:cytoplasm"/>
    <property type="evidence" value="ECO:0007669"/>
    <property type="project" value="TreeGrafter"/>
</dbReference>
<accession>A0A7S3T5M0</accession>
<proteinExistence type="inferred from homology"/>
<evidence type="ECO:0000259" key="8">
    <source>
        <dbReference type="Pfam" id="PF02784"/>
    </source>
</evidence>
<dbReference type="SUPFAM" id="SSF51419">
    <property type="entry name" value="PLP-binding barrel"/>
    <property type="match status" value="1"/>
</dbReference>
<organism evidence="9">
    <name type="scientific">Strombidinopsis acuminata</name>
    <dbReference type="NCBI Taxonomy" id="141414"/>
    <lineage>
        <taxon>Eukaryota</taxon>
        <taxon>Sar</taxon>
        <taxon>Alveolata</taxon>
        <taxon>Ciliophora</taxon>
        <taxon>Intramacronucleata</taxon>
        <taxon>Spirotrichea</taxon>
        <taxon>Choreotrichia</taxon>
        <taxon>Choreotrichida</taxon>
        <taxon>Strombidinopsidae</taxon>
        <taxon>Strombidinopsis</taxon>
    </lineage>
</organism>
<sequence length="495" mass="53162">MVRGWHLSCPTMIRSSRVVPLFSAASPALSLGRTLRARVVPPPLSRSRSTACEPLLARDDIMLDSAASMPKSRVLSEMARHIADGAEDPFYVVDMDAVRARVDKWFDLLPSVEPFYAVKCQPDVELIRTLARAGVNFDCASRPEMELVLSQGVQPSRIIYANPCKQPSHLRFAAAAGVTMSTFDSEAELIKTAACAGTAHQLVIRIKVDDSQAQCVMSDKYGAPMSEVPFLLRRAAELGLHVRGVSFHVGSGCYSAQSYVMAVNRAAHVFNLAADMGQPMNLLDIGGGFPGTDTAEVSFGQIAAALRPALASAFPASRGVRIIAEPGRYMAAAAYTLAVNVIGKKEVADPAAIGGVRTMYYVNDGVYGSFNCVLYDHHVVKDVDVAPTAYAYGHSFSDADAPFGPRRPASIWGPTCDGLDCVMPDAALPDVAVGQWLYFPDMGAYTSAAGSNFNGMALPSKLYTSSMEPPCPVYEVQHESVHVEPNVAQCLEMRA</sequence>
<comment type="similarity">
    <text evidence="2 6">Belongs to the Orn/Lys/Arg decarboxylase class-II family.</text>
</comment>
<keyword evidence="4" id="KW-0456">Lyase</keyword>
<dbReference type="Gene3D" id="2.40.37.10">
    <property type="entry name" value="Lyase, Ornithine Decarboxylase, Chain A, domain 1"/>
    <property type="match status" value="1"/>
</dbReference>
<dbReference type="PRINTS" id="PR01179">
    <property type="entry name" value="ODADCRBXLASE"/>
</dbReference>
<dbReference type="InterPro" id="IPR009006">
    <property type="entry name" value="Ala_racemase/Decarboxylase_C"/>
</dbReference>
<dbReference type="Gene3D" id="3.20.20.10">
    <property type="entry name" value="Alanine racemase"/>
    <property type="match status" value="1"/>
</dbReference>
<dbReference type="InterPro" id="IPR022643">
    <property type="entry name" value="De-COase2_C"/>
</dbReference>
<dbReference type="SUPFAM" id="SSF50621">
    <property type="entry name" value="Alanine racemase C-terminal domain-like"/>
    <property type="match status" value="1"/>
</dbReference>
<dbReference type="PANTHER" id="PTHR11482:SF6">
    <property type="entry name" value="ORNITHINE DECARBOXYLASE 1-RELATED"/>
    <property type="match status" value="1"/>
</dbReference>
<reference evidence="9" key="1">
    <citation type="submission" date="2021-01" db="EMBL/GenBank/DDBJ databases">
        <authorList>
            <person name="Corre E."/>
            <person name="Pelletier E."/>
            <person name="Niang G."/>
            <person name="Scheremetjew M."/>
            <person name="Finn R."/>
            <person name="Kale V."/>
            <person name="Holt S."/>
            <person name="Cochrane G."/>
            <person name="Meng A."/>
            <person name="Brown T."/>
            <person name="Cohen L."/>
        </authorList>
    </citation>
    <scope>NUCLEOTIDE SEQUENCE</scope>
    <source>
        <strain evidence="9">SPMC142</strain>
    </source>
</reference>
<dbReference type="InterPro" id="IPR000183">
    <property type="entry name" value="Orn/DAP/Arg_de-COase"/>
</dbReference>
<dbReference type="GO" id="GO:0004586">
    <property type="term" value="F:ornithine decarboxylase activity"/>
    <property type="evidence" value="ECO:0007669"/>
    <property type="project" value="TreeGrafter"/>
</dbReference>